<evidence type="ECO:0000256" key="1">
    <source>
        <dbReference type="SAM" id="MobiDB-lite"/>
    </source>
</evidence>
<sequence>MIDDDIVYFQHRAETEIELAQLATSSKIVAAHYKMADAYFEKIDALRAVDAAKVMPSPADGEDEGNREAEPEPQSISEQPLPYVDPSRAVPAASQPQKQAAAVWSPETGVIPPFGDAASFMTGMKLS</sequence>
<gene>
    <name evidence="2" type="ORF">HP438_00470</name>
</gene>
<feature type="compositionally biased region" description="Low complexity" evidence="1">
    <location>
        <begin position="89"/>
        <end position="103"/>
    </location>
</feature>
<feature type="region of interest" description="Disordered" evidence="1">
    <location>
        <begin position="54"/>
        <end position="104"/>
    </location>
</feature>
<name>A0A7Y6B113_9SPHN</name>
<organism evidence="2 3">
    <name type="scientific">Sphingomonas zeae</name>
    <dbReference type="NCBI Taxonomy" id="1646122"/>
    <lineage>
        <taxon>Bacteria</taxon>
        <taxon>Pseudomonadati</taxon>
        <taxon>Pseudomonadota</taxon>
        <taxon>Alphaproteobacteria</taxon>
        <taxon>Sphingomonadales</taxon>
        <taxon>Sphingomonadaceae</taxon>
        <taxon>Sphingomonas</taxon>
    </lineage>
</organism>
<dbReference type="Proteomes" id="UP000536441">
    <property type="component" value="Unassembled WGS sequence"/>
</dbReference>
<dbReference type="RefSeq" id="WP_175310302.1">
    <property type="nucleotide sequence ID" value="NZ_CBCRYR010000062.1"/>
</dbReference>
<dbReference type="AlphaFoldDB" id="A0A7Y6B113"/>
<keyword evidence="3" id="KW-1185">Reference proteome</keyword>
<reference evidence="2 3" key="1">
    <citation type="submission" date="2020-05" db="EMBL/GenBank/DDBJ databases">
        <title>Genome Sequencing of Type Strains.</title>
        <authorList>
            <person name="Lemaire J.F."/>
            <person name="Inderbitzin P."/>
            <person name="Gregorio O.A."/>
            <person name="Collins S.B."/>
            <person name="Wespe N."/>
            <person name="Knight-Connoni V."/>
        </authorList>
    </citation>
    <scope>NUCLEOTIDE SEQUENCE [LARGE SCALE GENOMIC DNA]</scope>
    <source>
        <strain evidence="2 3">DSM 100049</strain>
    </source>
</reference>
<protein>
    <submittedName>
        <fullName evidence="2">Uncharacterized protein</fullName>
    </submittedName>
</protein>
<comment type="caution">
    <text evidence="2">The sequence shown here is derived from an EMBL/GenBank/DDBJ whole genome shotgun (WGS) entry which is preliminary data.</text>
</comment>
<accession>A0A7Y6B113</accession>
<dbReference type="EMBL" id="JABMCH010000035">
    <property type="protein sequence ID" value="NUU45460.1"/>
    <property type="molecule type" value="Genomic_DNA"/>
</dbReference>
<evidence type="ECO:0000313" key="3">
    <source>
        <dbReference type="Proteomes" id="UP000536441"/>
    </source>
</evidence>
<proteinExistence type="predicted"/>
<evidence type="ECO:0000313" key="2">
    <source>
        <dbReference type="EMBL" id="NUU45460.1"/>
    </source>
</evidence>